<reference evidence="4" key="2">
    <citation type="submission" date="2021-04" db="EMBL/GenBank/DDBJ databases">
        <authorList>
            <person name="Gilroy R."/>
        </authorList>
    </citation>
    <scope>NUCLEOTIDE SEQUENCE</scope>
    <source>
        <strain evidence="4">811</strain>
    </source>
</reference>
<dbReference type="GO" id="GO:0016887">
    <property type="term" value="F:ATP hydrolysis activity"/>
    <property type="evidence" value="ECO:0007669"/>
    <property type="project" value="InterPro"/>
</dbReference>
<protein>
    <submittedName>
        <fullName evidence="4">ABC transporter ATP-binding protein</fullName>
    </submittedName>
</protein>
<gene>
    <name evidence="4" type="ORF">H9741_07620</name>
</gene>
<feature type="domain" description="ABC transporter" evidence="3">
    <location>
        <begin position="2"/>
        <end position="226"/>
    </location>
</feature>
<keyword evidence="2 4" id="KW-0067">ATP-binding</keyword>
<dbReference type="EMBL" id="DXFX01000099">
    <property type="protein sequence ID" value="HIX08321.1"/>
    <property type="molecule type" value="Genomic_DNA"/>
</dbReference>
<dbReference type="PANTHER" id="PTHR43158">
    <property type="entry name" value="SKFA PEPTIDE EXPORT ATP-BINDING PROTEIN SKFE"/>
    <property type="match status" value="1"/>
</dbReference>
<evidence type="ECO:0000256" key="2">
    <source>
        <dbReference type="ARBA" id="ARBA00022840"/>
    </source>
</evidence>
<sequence length="292" mass="32789">MIEIRSLCKSYGKTPVLQDVNLNIPQGSVFGMVGINGAGKSTLLRLMAGVLKADKGGVCYEGQDVFENEQVKKDIFFLPDDPYYSTGTTGQELARLYSAFYRFDENIFSSRCELFRLDKKAPLRNFSKGMRRQMFLSLALASRPRFLLLDEAFDGLDPQSRLEFKRALISLTEEQNCTTVIASHSLRELTDICTHFALISGGRVADSGDLQEKLGAVYKFQIGLPEEASPALIPFPCLKCECSGRVAQIIVRGNREEIVQKLEALSPLFVEEIPVDFEEYFLIEADKGRERK</sequence>
<evidence type="ECO:0000313" key="4">
    <source>
        <dbReference type="EMBL" id="HIX08321.1"/>
    </source>
</evidence>
<organism evidence="4 5">
    <name type="scientific">Candidatus Borkfalkia faecipullorum</name>
    <dbReference type="NCBI Taxonomy" id="2838510"/>
    <lineage>
        <taxon>Bacteria</taxon>
        <taxon>Bacillati</taxon>
        <taxon>Bacillota</taxon>
        <taxon>Clostridia</taxon>
        <taxon>Christensenellales</taxon>
        <taxon>Christensenellaceae</taxon>
        <taxon>Candidatus Borkfalkia</taxon>
    </lineage>
</organism>
<evidence type="ECO:0000313" key="5">
    <source>
        <dbReference type="Proteomes" id="UP000824204"/>
    </source>
</evidence>
<proteinExistence type="predicted"/>
<dbReference type="Gene3D" id="3.40.50.300">
    <property type="entry name" value="P-loop containing nucleotide triphosphate hydrolases"/>
    <property type="match status" value="1"/>
</dbReference>
<dbReference type="GO" id="GO:0005524">
    <property type="term" value="F:ATP binding"/>
    <property type="evidence" value="ECO:0007669"/>
    <property type="project" value="UniProtKB-KW"/>
</dbReference>
<dbReference type="InterPro" id="IPR003593">
    <property type="entry name" value="AAA+_ATPase"/>
</dbReference>
<accession>A0A9D2AG62</accession>
<dbReference type="Pfam" id="PF00005">
    <property type="entry name" value="ABC_tran"/>
    <property type="match status" value="1"/>
</dbReference>
<dbReference type="InterPro" id="IPR027417">
    <property type="entry name" value="P-loop_NTPase"/>
</dbReference>
<evidence type="ECO:0000256" key="1">
    <source>
        <dbReference type="ARBA" id="ARBA00022741"/>
    </source>
</evidence>
<dbReference type="CDD" id="cd03230">
    <property type="entry name" value="ABC_DR_subfamily_A"/>
    <property type="match status" value="1"/>
</dbReference>
<comment type="caution">
    <text evidence="4">The sequence shown here is derived from an EMBL/GenBank/DDBJ whole genome shotgun (WGS) entry which is preliminary data.</text>
</comment>
<dbReference type="SMART" id="SM00382">
    <property type="entry name" value="AAA"/>
    <property type="match status" value="1"/>
</dbReference>
<dbReference type="AlphaFoldDB" id="A0A9D2AG62"/>
<name>A0A9D2AG62_9FIRM</name>
<keyword evidence="1" id="KW-0547">Nucleotide-binding</keyword>
<dbReference type="PANTHER" id="PTHR43158:SF10">
    <property type="entry name" value="ABC TRANSPORTER ATP-BINDING PROTEIN YTRB"/>
    <property type="match status" value="1"/>
</dbReference>
<reference evidence="4" key="1">
    <citation type="journal article" date="2021" name="PeerJ">
        <title>Extensive microbial diversity within the chicken gut microbiome revealed by metagenomics and culture.</title>
        <authorList>
            <person name="Gilroy R."/>
            <person name="Ravi A."/>
            <person name="Getino M."/>
            <person name="Pursley I."/>
            <person name="Horton D.L."/>
            <person name="Alikhan N.F."/>
            <person name="Baker D."/>
            <person name="Gharbi K."/>
            <person name="Hall N."/>
            <person name="Watson M."/>
            <person name="Adriaenssens E.M."/>
            <person name="Foster-Nyarko E."/>
            <person name="Jarju S."/>
            <person name="Secka A."/>
            <person name="Antonio M."/>
            <person name="Oren A."/>
            <person name="Chaudhuri R.R."/>
            <person name="La Ragione R."/>
            <person name="Hildebrand F."/>
            <person name="Pallen M.J."/>
        </authorList>
    </citation>
    <scope>NUCLEOTIDE SEQUENCE</scope>
    <source>
        <strain evidence="4">811</strain>
    </source>
</reference>
<dbReference type="PROSITE" id="PS50893">
    <property type="entry name" value="ABC_TRANSPORTER_2"/>
    <property type="match status" value="1"/>
</dbReference>
<dbReference type="SUPFAM" id="SSF52540">
    <property type="entry name" value="P-loop containing nucleoside triphosphate hydrolases"/>
    <property type="match status" value="1"/>
</dbReference>
<dbReference type="InterPro" id="IPR003439">
    <property type="entry name" value="ABC_transporter-like_ATP-bd"/>
</dbReference>
<dbReference type="Proteomes" id="UP000824204">
    <property type="component" value="Unassembled WGS sequence"/>
</dbReference>
<evidence type="ECO:0000259" key="3">
    <source>
        <dbReference type="PROSITE" id="PS50893"/>
    </source>
</evidence>